<comment type="similarity">
    <text evidence="1">Belongs to the acyl-ACP thioesterase family.</text>
</comment>
<dbReference type="Pfam" id="PF01643">
    <property type="entry name" value="Acyl-ACP_TE"/>
    <property type="match status" value="1"/>
</dbReference>
<keyword evidence="4" id="KW-0276">Fatty acid metabolism</keyword>
<keyword evidence="7" id="KW-0275">Fatty acid biosynthesis</keyword>
<dbReference type="GO" id="GO:0016297">
    <property type="term" value="F:fatty acyl-[ACP] hydrolase activity"/>
    <property type="evidence" value="ECO:0007669"/>
    <property type="project" value="InterPro"/>
</dbReference>
<evidence type="ECO:0000313" key="10">
    <source>
        <dbReference type="EMBL" id="MBO8434489.1"/>
    </source>
</evidence>
<organism evidence="10 11">
    <name type="scientific">Candidatus Fimicola merdigallinarum</name>
    <dbReference type="NCBI Taxonomy" id="2840819"/>
    <lineage>
        <taxon>Bacteria</taxon>
        <taxon>Bacillati</taxon>
        <taxon>Bacillota</taxon>
        <taxon>Clostridia</taxon>
        <taxon>Lachnospirales</taxon>
        <taxon>Lachnospiraceae</taxon>
        <taxon>Lachnospiraceae incertae sedis</taxon>
        <taxon>Candidatus Fimicola</taxon>
    </lineage>
</organism>
<dbReference type="AlphaFoldDB" id="A0A9D9DZY9"/>
<dbReference type="Proteomes" id="UP000823611">
    <property type="component" value="Unassembled WGS sequence"/>
</dbReference>
<dbReference type="SUPFAM" id="SSF54637">
    <property type="entry name" value="Thioesterase/thiol ester dehydrase-isomerase"/>
    <property type="match status" value="2"/>
</dbReference>
<evidence type="ECO:0000256" key="3">
    <source>
        <dbReference type="ARBA" id="ARBA00022801"/>
    </source>
</evidence>
<keyword evidence="3" id="KW-0378">Hydrolase</keyword>
<protein>
    <recommendedName>
        <fullName evidence="12">Acyl-ACP thioesterase</fullName>
    </recommendedName>
</protein>
<dbReference type="PANTHER" id="PTHR31727:SF6">
    <property type="entry name" value="OLEOYL-ACYL CARRIER PROTEIN THIOESTERASE 1, CHLOROPLASTIC"/>
    <property type="match status" value="1"/>
</dbReference>
<dbReference type="Pfam" id="PF20791">
    <property type="entry name" value="Acyl-ACP_TE_C"/>
    <property type="match status" value="1"/>
</dbReference>
<keyword evidence="2" id="KW-0444">Lipid biosynthesis</keyword>
<proteinExistence type="inferred from homology"/>
<dbReference type="PANTHER" id="PTHR31727">
    <property type="entry name" value="OLEOYL-ACYL CARRIER PROTEIN THIOESTERASE 1, CHLOROPLASTIC"/>
    <property type="match status" value="1"/>
</dbReference>
<evidence type="ECO:0000256" key="5">
    <source>
        <dbReference type="ARBA" id="ARBA00022946"/>
    </source>
</evidence>
<evidence type="ECO:0008006" key="12">
    <source>
        <dbReference type="Google" id="ProtNLM"/>
    </source>
</evidence>
<evidence type="ECO:0000259" key="9">
    <source>
        <dbReference type="Pfam" id="PF20791"/>
    </source>
</evidence>
<comment type="caution">
    <text evidence="10">The sequence shown here is derived from an EMBL/GenBank/DDBJ whole genome shotgun (WGS) entry which is preliminary data.</text>
</comment>
<evidence type="ECO:0000259" key="8">
    <source>
        <dbReference type="Pfam" id="PF01643"/>
    </source>
</evidence>
<dbReference type="InterPro" id="IPR002864">
    <property type="entry name" value="Acyl-ACP_thioesterase_NHD"/>
</dbReference>
<name>A0A9D9DZY9_9FIRM</name>
<dbReference type="InterPro" id="IPR029069">
    <property type="entry name" value="HotDog_dom_sf"/>
</dbReference>
<keyword evidence="5" id="KW-0809">Transit peptide</keyword>
<feature type="domain" description="Acyl-ACP thioesterase N-terminal hotdog" evidence="8">
    <location>
        <begin position="3"/>
        <end position="131"/>
    </location>
</feature>
<keyword evidence="6" id="KW-0443">Lipid metabolism</keyword>
<dbReference type="CDD" id="cd00586">
    <property type="entry name" value="4HBT"/>
    <property type="match status" value="1"/>
</dbReference>
<evidence type="ECO:0000313" key="11">
    <source>
        <dbReference type="Proteomes" id="UP000823611"/>
    </source>
</evidence>
<dbReference type="InterPro" id="IPR049427">
    <property type="entry name" value="Acyl-ACP_TE_C"/>
</dbReference>
<evidence type="ECO:0000256" key="4">
    <source>
        <dbReference type="ARBA" id="ARBA00022832"/>
    </source>
</evidence>
<reference evidence="10" key="2">
    <citation type="journal article" date="2021" name="PeerJ">
        <title>Extensive microbial diversity within the chicken gut microbiome revealed by metagenomics and culture.</title>
        <authorList>
            <person name="Gilroy R."/>
            <person name="Ravi A."/>
            <person name="Getino M."/>
            <person name="Pursley I."/>
            <person name="Horton D.L."/>
            <person name="Alikhan N.F."/>
            <person name="Baker D."/>
            <person name="Gharbi K."/>
            <person name="Hall N."/>
            <person name="Watson M."/>
            <person name="Adriaenssens E.M."/>
            <person name="Foster-Nyarko E."/>
            <person name="Jarju S."/>
            <person name="Secka A."/>
            <person name="Antonio M."/>
            <person name="Oren A."/>
            <person name="Chaudhuri R.R."/>
            <person name="La Ragione R."/>
            <person name="Hildebrand F."/>
            <person name="Pallen M.J."/>
        </authorList>
    </citation>
    <scope>NUCLEOTIDE SEQUENCE</scope>
    <source>
        <strain evidence="10">F6-4510</strain>
    </source>
</reference>
<dbReference type="GO" id="GO:0000036">
    <property type="term" value="F:acyl carrier activity"/>
    <property type="evidence" value="ECO:0007669"/>
    <property type="project" value="TreeGrafter"/>
</dbReference>
<evidence type="ECO:0000256" key="1">
    <source>
        <dbReference type="ARBA" id="ARBA00006500"/>
    </source>
</evidence>
<accession>A0A9D9DZY9</accession>
<dbReference type="Gene3D" id="3.10.129.10">
    <property type="entry name" value="Hotdog Thioesterase"/>
    <property type="match status" value="1"/>
</dbReference>
<gene>
    <name evidence="10" type="ORF">IAC55_04105</name>
</gene>
<dbReference type="InterPro" id="IPR045023">
    <property type="entry name" value="FATA/B"/>
</dbReference>
<feature type="domain" description="Acyl-ACP thioesterase-like C-terminal" evidence="9">
    <location>
        <begin position="157"/>
        <end position="250"/>
    </location>
</feature>
<evidence type="ECO:0000256" key="2">
    <source>
        <dbReference type="ARBA" id="ARBA00022516"/>
    </source>
</evidence>
<reference evidence="10" key="1">
    <citation type="submission" date="2020-10" db="EMBL/GenBank/DDBJ databases">
        <authorList>
            <person name="Gilroy R."/>
        </authorList>
    </citation>
    <scope>NUCLEOTIDE SEQUENCE</scope>
    <source>
        <strain evidence="10">F6-4510</strain>
    </source>
</reference>
<sequence>MDKVFNVDYTIGYFEVDNDLCLTPQSLSVYLQDIAILHSDSVGYTIDYFNREKKGWVIINWHIEISRMPKKGETIKICTWSSELKRMQAERSFLVYDENEIPIARAISRWIYMDLERRRPVKIDEEMGKSYNTRDFKSIENEDYKMPEIDESQFVSKRDFVVTRRETDSNGHTNNTKYIEWAIDDIPDDIYENGKICDIRVVYRKECYRNSKVSSKCYVKDVDNGRKCVVSVFSNADDETSVLAEVSTIWSL</sequence>
<evidence type="ECO:0000256" key="6">
    <source>
        <dbReference type="ARBA" id="ARBA00023098"/>
    </source>
</evidence>
<evidence type="ECO:0000256" key="7">
    <source>
        <dbReference type="ARBA" id="ARBA00023160"/>
    </source>
</evidence>
<dbReference type="EMBL" id="JADIMX010000078">
    <property type="protein sequence ID" value="MBO8434489.1"/>
    <property type="molecule type" value="Genomic_DNA"/>
</dbReference>